<feature type="transmembrane region" description="Helical" evidence="2">
    <location>
        <begin position="21"/>
        <end position="42"/>
    </location>
</feature>
<feature type="transmembrane region" description="Helical" evidence="2">
    <location>
        <begin position="54"/>
        <end position="77"/>
    </location>
</feature>
<evidence type="ECO:0000259" key="3">
    <source>
        <dbReference type="Pfam" id="PF03703"/>
    </source>
</evidence>
<evidence type="ECO:0000313" key="5">
    <source>
        <dbReference type="Proteomes" id="UP001501461"/>
    </source>
</evidence>
<feature type="transmembrane region" description="Helical" evidence="2">
    <location>
        <begin position="245"/>
        <end position="273"/>
    </location>
</feature>
<keyword evidence="2" id="KW-1133">Transmembrane helix</keyword>
<dbReference type="InterPro" id="IPR005182">
    <property type="entry name" value="YdbS-like_PH"/>
</dbReference>
<reference evidence="5" key="1">
    <citation type="journal article" date="2019" name="Int. J. Syst. Evol. Microbiol.">
        <title>The Global Catalogue of Microorganisms (GCM) 10K type strain sequencing project: providing services to taxonomists for standard genome sequencing and annotation.</title>
        <authorList>
            <consortium name="The Broad Institute Genomics Platform"/>
            <consortium name="The Broad Institute Genome Sequencing Center for Infectious Disease"/>
            <person name="Wu L."/>
            <person name="Ma J."/>
        </authorList>
    </citation>
    <scope>NUCLEOTIDE SEQUENCE [LARGE SCALE GENOMIC DNA]</scope>
    <source>
        <strain evidence="5">JCM 13595</strain>
    </source>
</reference>
<feature type="domain" description="YdbS-like PH" evidence="3">
    <location>
        <begin position="79"/>
        <end position="158"/>
    </location>
</feature>
<keyword evidence="2" id="KW-0472">Membrane</keyword>
<keyword evidence="5" id="KW-1185">Reference proteome</keyword>
<evidence type="ECO:0000313" key="4">
    <source>
        <dbReference type="EMBL" id="GAA2041549.1"/>
    </source>
</evidence>
<dbReference type="EMBL" id="BAAAMN010000048">
    <property type="protein sequence ID" value="GAA2041549.1"/>
    <property type="molecule type" value="Genomic_DNA"/>
</dbReference>
<dbReference type="PIRSF" id="PIRSF026631">
    <property type="entry name" value="UCP026631"/>
    <property type="match status" value="1"/>
</dbReference>
<proteinExistence type="predicted"/>
<feature type="transmembrane region" description="Helical" evidence="2">
    <location>
        <begin position="285"/>
        <end position="308"/>
    </location>
</feature>
<keyword evidence="2" id="KW-0812">Transmembrane</keyword>
<feature type="domain" description="YdbS-like PH" evidence="3">
    <location>
        <begin position="316"/>
        <end position="373"/>
    </location>
</feature>
<accession>A0ABP5G7I9</accession>
<evidence type="ECO:0000256" key="1">
    <source>
        <dbReference type="SAM" id="MobiDB-lite"/>
    </source>
</evidence>
<dbReference type="RefSeq" id="WP_343958706.1">
    <property type="nucleotide sequence ID" value="NZ_BAAAMN010000048.1"/>
</dbReference>
<feature type="compositionally biased region" description="Pro residues" evidence="1">
    <location>
        <begin position="220"/>
        <end position="231"/>
    </location>
</feature>
<dbReference type="Pfam" id="PF03703">
    <property type="entry name" value="bPH_2"/>
    <property type="match status" value="2"/>
</dbReference>
<gene>
    <name evidence="4" type="ORF">GCM10009720_22600</name>
</gene>
<dbReference type="PANTHER" id="PTHR34473">
    <property type="entry name" value="UPF0699 TRANSMEMBRANE PROTEIN YDBS"/>
    <property type="match status" value="1"/>
</dbReference>
<dbReference type="InterPro" id="IPR014529">
    <property type="entry name" value="UCP026631"/>
</dbReference>
<organism evidence="4 5">
    <name type="scientific">Yaniella flava</name>
    <dbReference type="NCBI Taxonomy" id="287930"/>
    <lineage>
        <taxon>Bacteria</taxon>
        <taxon>Bacillati</taxon>
        <taxon>Actinomycetota</taxon>
        <taxon>Actinomycetes</taxon>
        <taxon>Micrococcales</taxon>
        <taxon>Micrococcaceae</taxon>
        <taxon>Yaniella</taxon>
    </lineage>
</organism>
<dbReference type="PANTHER" id="PTHR34473:SF2">
    <property type="entry name" value="UPF0699 TRANSMEMBRANE PROTEIN YDBT"/>
    <property type="match status" value="1"/>
</dbReference>
<protein>
    <submittedName>
        <fullName evidence="4">PH domain-containing protein</fullName>
    </submittedName>
</protein>
<sequence length="555" mass="61328">MTEQQTQHIPWRRVHPISPFIKSWSALLVFVYIITSLSVQTLRDIVNSVDMGTGQALLVLLGIVIAILVVAAILYAISWRFYQFRITSDAVELHAGVIFRQRRYMRLDRLQAVDIVRPFFARIFGLSKLSLHAADGSETTLTLEYLKEAEAEQLRREILYLASGAQDDPALDPAVDPAGEQAILQAPTHGAPRYPYADYLRQYVQHNPHGLNEDVAPDPSTAPIPTPQHPKTPPRELLTIPFGRVVGSAFVTGLGTGLISGLWAAIFGGFFVWLGLQSDPTADAVPFALVGAIGFLAVTIVVAAITAFSQVNSNFNFTARTSDSGVRLTSGMLSTSSHTIPPGRIQAIQISQSLAYRIFGWYRIQVTVAGYGLTDSSTTVLPVGKFNDVIIMMSVLAPDPGVYNANDLIYRAMKYTSDDDGFTHVPSRARFWQPVAGRRHGYTTTPTLLLIRYAKLRRILAMIPHERIQQSTVYQSLSDKFSGTVSARFTTPPGPVRVDIKNHEPHELIQLFFEESQIAAHARRISDKNEWMAEDELENFAKAAQKAQATGGNRA</sequence>
<dbReference type="Proteomes" id="UP001501461">
    <property type="component" value="Unassembled WGS sequence"/>
</dbReference>
<name>A0ABP5G7I9_9MICC</name>
<comment type="caution">
    <text evidence="4">The sequence shown here is derived from an EMBL/GenBank/DDBJ whole genome shotgun (WGS) entry which is preliminary data.</text>
</comment>
<evidence type="ECO:0000256" key="2">
    <source>
        <dbReference type="SAM" id="Phobius"/>
    </source>
</evidence>
<feature type="region of interest" description="Disordered" evidence="1">
    <location>
        <begin position="210"/>
        <end position="234"/>
    </location>
</feature>